<dbReference type="EMBL" id="PFRH01000164">
    <property type="protein sequence ID" value="PJC51946.1"/>
    <property type="molecule type" value="Genomic_DNA"/>
</dbReference>
<dbReference type="Proteomes" id="UP000231456">
    <property type="component" value="Unassembled WGS sequence"/>
</dbReference>
<evidence type="ECO:0000313" key="4">
    <source>
        <dbReference type="EMBL" id="PJC51946.1"/>
    </source>
</evidence>
<comment type="caution">
    <text evidence="4">The sequence shown here is derived from an EMBL/GenBank/DDBJ whole genome shotgun (WGS) entry which is preliminary data.</text>
</comment>
<proteinExistence type="predicted"/>
<reference evidence="5" key="1">
    <citation type="submission" date="2017-09" db="EMBL/GenBank/DDBJ databases">
        <title>Depth-based differentiation of microbial function through sediment-hosted aquifers and enrichment of novel symbionts in the deep terrestrial subsurface.</title>
        <authorList>
            <person name="Probst A.J."/>
            <person name="Ladd B."/>
            <person name="Jarett J.K."/>
            <person name="Geller-Mcgrath D.E."/>
            <person name="Sieber C.M.K."/>
            <person name="Emerson J.B."/>
            <person name="Anantharaman K."/>
            <person name="Thomas B.C."/>
            <person name="Malmstrom R."/>
            <person name="Stieglmeier M."/>
            <person name="Klingl A."/>
            <person name="Woyke T."/>
            <person name="Ryan C.M."/>
            <person name="Banfield J.F."/>
        </authorList>
    </citation>
    <scope>NUCLEOTIDE SEQUENCE [LARGE SCALE GENOMIC DNA]</scope>
</reference>
<gene>
    <name evidence="4" type="ORF">CO030_05480</name>
</gene>
<dbReference type="Pfam" id="PF08309">
    <property type="entry name" value="LVIVD"/>
    <property type="match status" value="7"/>
</dbReference>
<feature type="transmembrane region" description="Helical" evidence="2">
    <location>
        <begin position="20"/>
        <end position="41"/>
    </location>
</feature>
<organism evidence="4 5">
    <name type="scientific">Candidatus Magasanikbacteria bacterium CG_4_9_14_0_2_um_filter_42_11</name>
    <dbReference type="NCBI Taxonomy" id="1974643"/>
    <lineage>
        <taxon>Bacteria</taxon>
        <taxon>Candidatus Magasanikiibacteriota</taxon>
    </lineage>
</organism>
<dbReference type="SUPFAM" id="SSF75011">
    <property type="entry name" value="3-carboxy-cis,cis-mucoante lactonizing enzyme"/>
    <property type="match status" value="1"/>
</dbReference>
<feature type="compositionally biased region" description="Low complexity" evidence="1">
    <location>
        <begin position="1548"/>
        <end position="1575"/>
    </location>
</feature>
<accession>A0A2M8F8A1</accession>
<evidence type="ECO:0000256" key="1">
    <source>
        <dbReference type="SAM" id="MobiDB-lite"/>
    </source>
</evidence>
<feature type="region of interest" description="Disordered" evidence="1">
    <location>
        <begin position="1483"/>
        <end position="1575"/>
    </location>
</feature>
<dbReference type="InterPro" id="IPR013211">
    <property type="entry name" value="LVIVD"/>
</dbReference>
<dbReference type="PROSITE" id="PS51688">
    <property type="entry name" value="ICA"/>
    <property type="match status" value="1"/>
</dbReference>
<keyword evidence="2" id="KW-1133">Transmembrane helix</keyword>
<dbReference type="Pfam" id="PF13884">
    <property type="entry name" value="Peptidase_S74"/>
    <property type="match status" value="1"/>
</dbReference>
<feature type="compositionally biased region" description="Low complexity" evidence="1">
    <location>
        <begin position="1510"/>
        <end position="1540"/>
    </location>
</feature>
<evidence type="ECO:0000256" key="2">
    <source>
        <dbReference type="SAM" id="Phobius"/>
    </source>
</evidence>
<evidence type="ECO:0000313" key="5">
    <source>
        <dbReference type="Proteomes" id="UP000231456"/>
    </source>
</evidence>
<name>A0A2M8F8A1_9BACT</name>
<keyword evidence="2" id="KW-0472">Membrane</keyword>
<evidence type="ECO:0000259" key="3">
    <source>
        <dbReference type="PROSITE" id="PS51688"/>
    </source>
</evidence>
<feature type="domain" description="Peptidase S74" evidence="3">
    <location>
        <begin position="1273"/>
        <end position="1367"/>
    </location>
</feature>
<feature type="compositionally biased region" description="Low complexity" evidence="1">
    <location>
        <begin position="1487"/>
        <end position="1501"/>
    </location>
</feature>
<protein>
    <recommendedName>
        <fullName evidence="3">Peptidase S74 domain-containing protein</fullName>
    </recommendedName>
</protein>
<keyword evidence="2" id="KW-0812">Transmembrane</keyword>
<dbReference type="InterPro" id="IPR030392">
    <property type="entry name" value="S74_ICA"/>
</dbReference>
<sequence>MSLIMGRRKFETIFGSRLSAVYAIVLLSFFVFPFIAAAVMYQPGETLDPSCAPTDSNCGVYPSVSLTTSTYAVGDILFASSTDSFALLNLGTNGQFLKATNTGIEWASLPGGGDLLASNDLSDVASSTLARQNLGLEIGADVQAYNAGLSSIAGLSFATSTFIVGTGAGWEAQSSSTVKTTLGISNVEDTALSTWAGSANITTLGTITSGVWNGTAIATSSLSDIVIVEGENISLLTNDSEFVTTTGARQAIESQALGLTYSSSTGQFTLTTGYEIPTTASTTVWNDFASTPSSTIALGTGLAWNSNTIQVASGYNIPLTASTTNWNTAYNTVTASSSDWQSAFSWGNHASAGYLTSYTETDPIWMAASSSYLTTSNAASTYLTQASAGSTYLTQANAVSTYLSLADWNTTTTDALAEGITNKYYADSLARGAISFSGLGLVYDNGTGVLSVSSTYNIPLTVSTTAWQTAFDWGDHASAGYLVASSNLSDLTNSSTARTNLGLGTLALQNSSGVAITGGNIDGTIIGASSSSSAMFTNVTSTNLVYSGELTTPFTQGSVLFAGANGLLSESNNGLYFDSATNRLGIGTITPEYDVEVSGSMRLWESTSTTTLVVRAGALQNLSTTPYVFEVLDSGGSRLGGIRIDGFSAAKIFSTTDSASAAISQTGAGYSPGLNLNTSNGIAWASAGQWYAAKDTSISRIAAGKVGIGTGAIGDYSGALLVGSIGINTSTPGYALTIAGQSGASSSSLYIGASSDGTSERAALTLDNWEVGQDYNADGTKDFYIKDSASSTARFFIDKQGNIGVGTTTPQSAFHLASGSFTQTVGAAPVHVGAITDDVSTSLDGAIAIYVSEDYAYITSVVEAGIEILDISDPTNPTHVGTILDDDTTLLTASYDIKVVGAYAYITSSDGPGVEILDISDPTNPTHAGSIVDNVTTALNGANSIELSGNYAYVTAYSDAGIEVLDISDPTNPTHAGSIVDGGTTLLNGANDIVIRGNYAYVTASLENAVEVLDISDPTNPTHAGSIVDDETTLLYRPNKIAISGNYAYIVTSDNALEILDISDPTNPTHASSLSDGGDVMLYVPMSIHVVGNYAYIAAKGDNAIEVVDISNPINPRHVGVIVDDETTELSGAQSIFVSGNYLYVASLADDGVEVLSIPGIIAPTANLGSVEIQNVQVTQKLQVANDVYIGNGLIVGGNSLFGSAMSIAGGLTLHDNTTSTTALVPLLFNHNTTTMWKIALDKSDDNLYIAGSSTESGVYLTQGSAGGWSTFSDQRLKENIMDLNVLDRIDNYRAVSFDWKSSGEHDVGAIAQELYEIFPEAVTVGDEKIRDGNRGAWGIQYSKLGALALEGVKELKQELDSYNALLLGGGVDGFINNATANNTLTFSQNISFTKHVSFGKDTVGSALIQAGEDGVLVRFDMPYDTPPIVNLTLASDVVLDTYFVDAVDAESFTIRIRPSALQDVMINWSAFGQVTPSILTSEEETSVSSSSSNSSGSADSLTDLANNYLSDNGLTLDDTSTTTPDGAPTETVTTTPSEETIVEETVIDVTAPTTTSAVEETSTDAATATSTESL</sequence>